<dbReference type="KEGG" id="tba:TERMP_00384"/>
<dbReference type="PATRIC" id="fig|391623.17.peg.384"/>
<protein>
    <submittedName>
        <fullName evidence="1">Predicted transcription regulator</fullName>
    </submittedName>
</protein>
<sequence length="85" mass="10240">MKRIKFKVPLNQEMFEMFRGFPEAVEWGYGDTYFILDDEVVKITEVKFREDVSPEEIIGSLRKLHYIKRAQDHTKERPPHNLQQD</sequence>
<proteinExistence type="predicted"/>
<dbReference type="RefSeq" id="WP_013466659.1">
    <property type="nucleotide sequence ID" value="NC_014804.1"/>
</dbReference>
<name>F0LJ15_THEBM</name>
<accession>F0LJ15</accession>
<dbReference type="Proteomes" id="UP000007478">
    <property type="component" value="Chromosome"/>
</dbReference>
<evidence type="ECO:0000313" key="2">
    <source>
        <dbReference type="Proteomes" id="UP000007478"/>
    </source>
</evidence>
<dbReference type="AlphaFoldDB" id="F0LJ15"/>
<dbReference type="EMBL" id="CP002372">
    <property type="protein sequence ID" value="ADT83361.1"/>
    <property type="molecule type" value="Genomic_DNA"/>
</dbReference>
<gene>
    <name evidence="1" type="ordered locus">TERMP_00384</name>
</gene>
<organism evidence="1 2">
    <name type="scientific">Thermococcus barophilus (strain DSM 11836 / MP)</name>
    <dbReference type="NCBI Taxonomy" id="391623"/>
    <lineage>
        <taxon>Archaea</taxon>
        <taxon>Methanobacteriati</taxon>
        <taxon>Methanobacteriota</taxon>
        <taxon>Thermococci</taxon>
        <taxon>Thermococcales</taxon>
        <taxon>Thermococcaceae</taxon>
        <taxon>Thermococcus</taxon>
    </lineage>
</organism>
<dbReference type="eggNOG" id="arCOG02271">
    <property type="taxonomic scope" value="Archaea"/>
</dbReference>
<dbReference type="HOGENOM" id="CLU_2505122_0_0_2"/>
<dbReference type="OrthoDB" id="165911at2157"/>
<reference evidence="1 2" key="1">
    <citation type="journal article" date="2011" name="J. Bacteriol.">
        <title>Complete genome sequence of the hyperthermophilic, piezophilic, heterotrophic, and carboxydotrophic archaeon Thermococcus barophilus MP.</title>
        <authorList>
            <person name="Vannier P."/>
            <person name="Marteinsson V.T."/>
            <person name="Fridjonsson O.H."/>
            <person name="Oger P."/>
            <person name="Jebbar M."/>
        </authorList>
    </citation>
    <scope>NUCLEOTIDE SEQUENCE [LARGE SCALE GENOMIC DNA]</scope>
    <source>
        <strain evidence="2">DSM 11836 / MP</strain>
    </source>
</reference>
<evidence type="ECO:0000313" key="1">
    <source>
        <dbReference type="EMBL" id="ADT83361.1"/>
    </source>
</evidence>
<keyword evidence="2" id="KW-1185">Reference proteome</keyword>
<dbReference type="GeneID" id="25394624"/>